<name>A0ABS0B042_9BACT</name>
<keyword evidence="3" id="KW-1185">Reference proteome</keyword>
<reference evidence="2 3" key="1">
    <citation type="submission" date="2020-01" db="EMBL/GenBank/DDBJ databases">
        <title>Draft genome sequence of Cand. Neptunochlamydia vexilliferae K9.</title>
        <authorList>
            <person name="Schulz F."/>
            <person name="Koestlbacher S."/>
            <person name="Wascher F."/>
            <person name="Pizzetti I."/>
            <person name="Horn M."/>
        </authorList>
    </citation>
    <scope>NUCLEOTIDE SEQUENCE [LARGE SCALE GENOMIC DNA]</scope>
    <source>
        <strain evidence="2 3">K9</strain>
    </source>
</reference>
<proteinExistence type="predicted"/>
<gene>
    <name evidence="2" type="ORF">NEPTK9_001267</name>
</gene>
<evidence type="ECO:0000256" key="1">
    <source>
        <dbReference type="SAM" id="MobiDB-lite"/>
    </source>
</evidence>
<evidence type="ECO:0000313" key="2">
    <source>
        <dbReference type="EMBL" id="MBF5059750.1"/>
    </source>
</evidence>
<accession>A0ABS0B042</accession>
<comment type="caution">
    <text evidence="2">The sequence shown here is derived from an EMBL/GenBank/DDBJ whole genome shotgun (WGS) entry which is preliminary data.</text>
</comment>
<sequence length="728" mass="84141">MWYNIVIKGGMMSLSAINTITDGLSHYLAQPTKLDQLRKLSFQSSSSNSYYQDAYTQAATKFYGSKKVEQLDLNRGWFEKRPRLVFEDSKLRISEGYSLPQIIYLFFFNFGKLKNWYNQNQSTIQEYKKFLESECGADKVKQIEKTYGFSLDEMIKTSTPLEPRHVYFFNIGMNNIEDKDTSNLYKRIKDNEPLTGREKRAVEKLEINLEAIKTQTYEESFATLMQILETPSEDWGRLYTGREFGKVIGGSYNKDIEDRDTFRPWVDQQELLQVYQLLKNPFSRGNVDQSTPEGRQTLDRFFFEMLTKVVVKKHLMRKGSDGTWRVGAIIPSPYKDKKGNTIYYRVEQGVDSGFGKFWYVFRPISDDPTILVIRAPRDTSKDGYAQRGRPTLTRDASATPGELYSDTTKVEDKKFFSEFTLPLPLAYLAAHLQNGEGEKSFDKVHARLLEKVDNNTKIWLEGAYSQFREGEAYFHFYLELLKGYYGKDDWERFEDLLAGKKPRPLASIGNSLGGYDAAHDAVTYTAKENRIFISDFTVYTHSPLKVSEKDDTIFATFIKDNIELMDNLDINLTLDHIAEIADIVPLYPAGTFLGRHLQEDFKKTPEKLQSRVKIDFRIVQRLKSGHPQLRAKPHLTRFENTTLGTDYSVLNHYKKISAFDEFGKKKTIMGITLDNWHKWITSSSKPAKLTKSLWNRGAHVPHEFKDHKLVVSLKPNGSSEHKFISQTT</sequence>
<feature type="region of interest" description="Disordered" evidence="1">
    <location>
        <begin position="381"/>
        <end position="400"/>
    </location>
</feature>
<dbReference type="EMBL" id="JAAEJV010000038">
    <property type="protein sequence ID" value="MBF5059750.1"/>
    <property type="molecule type" value="Genomic_DNA"/>
</dbReference>
<organism evidence="2 3">
    <name type="scientific">Candidatus Neptunichlamydia vexilliferae</name>
    <dbReference type="NCBI Taxonomy" id="1651774"/>
    <lineage>
        <taxon>Bacteria</taxon>
        <taxon>Pseudomonadati</taxon>
        <taxon>Chlamydiota</taxon>
        <taxon>Chlamydiia</taxon>
        <taxon>Parachlamydiales</taxon>
        <taxon>Simkaniaceae</taxon>
        <taxon>Candidatus Neptunichlamydia</taxon>
    </lineage>
</organism>
<protein>
    <submittedName>
        <fullName evidence="2">Uncharacterized protein</fullName>
    </submittedName>
</protein>
<dbReference type="Proteomes" id="UP001194714">
    <property type="component" value="Unassembled WGS sequence"/>
</dbReference>
<evidence type="ECO:0000313" key="3">
    <source>
        <dbReference type="Proteomes" id="UP001194714"/>
    </source>
</evidence>